<dbReference type="AlphaFoldDB" id="A0A383BXT1"/>
<feature type="non-terminal residue" evidence="2">
    <location>
        <position position="1"/>
    </location>
</feature>
<evidence type="ECO:0000256" key="1">
    <source>
        <dbReference type="SAM" id="MobiDB-lite"/>
    </source>
</evidence>
<evidence type="ECO:0000313" key="2">
    <source>
        <dbReference type="EMBL" id="SVE25046.1"/>
    </source>
</evidence>
<dbReference type="EMBL" id="UINC01204360">
    <property type="protein sequence ID" value="SVE25046.1"/>
    <property type="molecule type" value="Genomic_DNA"/>
</dbReference>
<name>A0A383BXT1_9ZZZZ</name>
<gene>
    <name evidence="2" type="ORF">METZ01_LOCUS477900</name>
</gene>
<feature type="region of interest" description="Disordered" evidence="1">
    <location>
        <begin position="1"/>
        <end position="49"/>
    </location>
</feature>
<sequence>SQCTHVPWDPGETDRFAAGFPDLPDRHLQGGRPTPSIHTGDSAGLAREGDTRAVQVVRARAVYGDVLVL</sequence>
<reference evidence="2" key="1">
    <citation type="submission" date="2018-05" db="EMBL/GenBank/DDBJ databases">
        <authorList>
            <person name="Lanie J.A."/>
            <person name="Ng W.-L."/>
            <person name="Kazmierczak K.M."/>
            <person name="Andrzejewski T.M."/>
            <person name="Davidsen T.M."/>
            <person name="Wayne K.J."/>
            <person name="Tettelin H."/>
            <person name="Glass J.I."/>
            <person name="Rusch D."/>
            <person name="Podicherti R."/>
            <person name="Tsui H.-C.T."/>
            <person name="Winkler M.E."/>
        </authorList>
    </citation>
    <scope>NUCLEOTIDE SEQUENCE</scope>
</reference>
<protein>
    <submittedName>
        <fullName evidence="2">Uncharacterized protein</fullName>
    </submittedName>
</protein>
<accession>A0A383BXT1</accession>
<organism evidence="2">
    <name type="scientific">marine metagenome</name>
    <dbReference type="NCBI Taxonomy" id="408172"/>
    <lineage>
        <taxon>unclassified sequences</taxon>
        <taxon>metagenomes</taxon>
        <taxon>ecological metagenomes</taxon>
    </lineage>
</organism>
<feature type="non-terminal residue" evidence="2">
    <location>
        <position position="69"/>
    </location>
</feature>
<proteinExistence type="predicted"/>